<sequence>MSNETTSVLVLTTGPYSYTYAACLEDRHFLLRLALFLLVSSQNSLFEPPRLSLSPSLLSFRLNTHSASQELVLLVSFPVFKPAASSPHTDYSNRRSRAASIKKHNAISLYKDIFSQDIYASTYLRTRYRK</sequence>
<protein>
    <submittedName>
        <fullName evidence="1">Uncharacterized protein</fullName>
    </submittedName>
</protein>
<dbReference type="Proteomes" id="UP001519460">
    <property type="component" value="Unassembled WGS sequence"/>
</dbReference>
<organism evidence="1 2">
    <name type="scientific">Batillaria attramentaria</name>
    <dbReference type="NCBI Taxonomy" id="370345"/>
    <lineage>
        <taxon>Eukaryota</taxon>
        <taxon>Metazoa</taxon>
        <taxon>Spiralia</taxon>
        <taxon>Lophotrochozoa</taxon>
        <taxon>Mollusca</taxon>
        <taxon>Gastropoda</taxon>
        <taxon>Caenogastropoda</taxon>
        <taxon>Sorbeoconcha</taxon>
        <taxon>Cerithioidea</taxon>
        <taxon>Batillariidae</taxon>
        <taxon>Batillaria</taxon>
    </lineage>
</organism>
<name>A0ABD0K690_9CAEN</name>
<evidence type="ECO:0000313" key="1">
    <source>
        <dbReference type="EMBL" id="KAK7482947.1"/>
    </source>
</evidence>
<evidence type="ECO:0000313" key="2">
    <source>
        <dbReference type="Proteomes" id="UP001519460"/>
    </source>
</evidence>
<accession>A0ABD0K690</accession>
<dbReference type="EMBL" id="JACVVK020000236">
    <property type="protein sequence ID" value="KAK7482947.1"/>
    <property type="molecule type" value="Genomic_DNA"/>
</dbReference>
<dbReference type="AlphaFoldDB" id="A0ABD0K690"/>
<proteinExistence type="predicted"/>
<comment type="caution">
    <text evidence="1">The sequence shown here is derived from an EMBL/GenBank/DDBJ whole genome shotgun (WGS) entry which is preliminary data.</text>
</comment>
<keyword evidence="2" id="KW-1185">Reference proteome</keyword>
<gene>
    <name evidence="1" type="ORF">BaRGS_00025847</name>
</gene>
<reference evidence="1 2" key="1">
    <citation type="journal article" date="2023" name="Sci. Data">
        <title>Genome assembly of the Korean intertidal mud-creeper Batillaria attramentaria.</title>
        <authorList>
            <person name="Patra A.K."/>
            <person name="Ho P.T."/>
            <person name="Jun S."/>
            <person name="Lee S.J."/>
            <person name="Kim Y."/>
            <person name="Won Y.J."/>
        </authorList>
    </citation>
    <scope>NUCLEOTIDE SEQUENCE [LARGE SCALE GENOMIC DNA]</scope>
    <source>
        <strain evidence="1">Wonlab-2016</strain>
    </source>
</reference>